<organism evidence="1">
    <name type="scientific">uncultured Caudovirales phage</name>
    <dbReference type="NCBI Taxonomy" id="2100421"/>
    <lineage>
        <taxon>Viruses</taxon>
        <taxon>Duplodnaviria</taxon>
        <taxon>Heunggongvirae</taxon>
        <taxon>Uroviricota</taxon>
        <taxon>Caudoviricetes</taxon>
        <taxon>Peduoviridae</taxon>
        <taxon>Maltschvirus</taxon>
        <taxon>Maltschvirus maltsch</taxon>
    </lineage>
</organism>
<reference evidence="1" key="1">
    <citation type="submission" date="2020-04" db="EMBL/GenBank/DDBJ databases">
        <authorList>
            <person name="Chiriac C."/>
            <person name="Salcher M."/>
            <person name="Ghai R."/>
            <person name="Kavagutti S V."/>
        </authorList>
    </citation>
    <scope>NUCLEOTIDE SEQUENCE</scope>
</reference>
<name>A0A6J5MW16_9CAUD</name>
<protein>
    <submittedName>
        <fullName evidence="1">Uncharacterized protein</fullName>
    </submittedName>
</protein>
<gene>
    <name evidence="1" type="ORF">UFOVP505_54</name>
</gene>
<proteinExistence type="predicted"/>
<sequence length="596" mass="60489">MAQSYKFVINGTTRNLVSDYGLTVTQMLGGGMPQIDNVATEYALTSGAYFQRALAKPRIVTLVCLANGLTAQGLAAIRKAIIADIMANGLGTSFTLQYSPNSGTISDLSLTVRYAGGLEGVEVDTNIEVLAIRLLAVDPYWYAADGSPVSLTVNETATACSAHRRASLDWSSMTAAGAPTGTVPQNGIAVSADGTTVYVCQGTKLYRWVGGTWTSWTATGGGAAVNCVVAALTGSGCYVGGTFTAINGVAATNVASFDGTSTFATMGDPALGDITAIAISPSGIVIVGGNAGAQTVKGYAGGSWSSALFSFGSAGPISALRVASEATVGYPVLWIATTGYLLQRAYNGSSAAPAIAPSAGVINAIAIDAAGVVWVGGNYTLSGVTTYLAGWNGTAWVTPTGISAEVKSLSIDSSNVLRAGLATAPGVWRKIDGNVMIPDYGFRAYATVTAIGSASGADVQVVGQNTATASTWMYVGTLTNSGTVAEDITITLTVASGATAPTLYTIGNLTTGVFVQFNSTLVGPETITINTATNAITSSTRGSLKSEILNGVSISALKLAAGANSFGVLVYDPSSKVTATRTLLGFKYYSADAMST</sequence>
<dbReference type="InterPro" id="IPR011041">
    <property type="entry name" value="Quinoprot_gluc/sorb_DH_b-prop"/>
</dbReference>
<accession>A0A6J5MW16</accession>
<dbReference type="EMBL" id="LR796475">
    <property type="protein sequence ID" value="CAB4147879.1"/>
    <property type="molecule type" value="Genomic_DNA"/>
</dbReference>
<dbReference type="SUPFAM" id="SSF50952">
    <property type="entry name" value="Soluble quinoprotein glucose dehydrogenase"/>
    <property type="match status" value="1"/>
</dbReference>
<evidence type="ECO:0000313" key="1">
    <source>
        <dbReference type="EMBL" id="CAB4147879.1"/>
    </source>
</evidence>